<proteinExistence type="inferred from homology"/>
<evidence type="ECO:0000256" key="5">
    <source>
        <dbReference type="ARBA" id="ARBA00023002"/>
    </source>
</evidence>
<keyword evidence="5" id="KW-0560">Oxidoreductase</keyword>
<dbReference type="OrthoDB" id="637051at2759"/>
<dbReference type="GO" id="GO:0016705">
    <property type="term" value="F:oxidoreductase activity, acting on paired donors, with incorporation or reduction of molecular oxygen"/>
    <property type="evidence" value="ECO:0007669"/>
    <property type="project" value="InterPro"/>
</dbReference>
<dbReference type="InterPro" id="IPR036396">
    <property type="entry name" value="Cyt_P450_sf"/>
</dbReference>
<protein>
    <recommendedName>
        <fullName evidence="12">Cytochrome P450</fullName>
    </recommendedName>
</protein>
<dbReference type="GO" id="GO:0020037">
    <property type="term" value="F:heme binding"/>
    <property type="evidence" value="ECO:0007669"/>
    <property type="project" value="InterPro"/>
</dbReference>
<evidence type="ECO:0000313" key="11">
    <source>
        <dbReference type="Proteomes" id="UP000636709"/>
    </source>
</evidence>
<dbReference type="EMBL" id="JACEFO010001754">
    <property type="protein sequence ID" value="KAF8709843.1"/>
    <property type="molecule type" value="Genomic_DNA"/>
</dbReference>
<evidence type="ECO:0008006" key="12">
    <source>
        <dbReference type="Google" id="ProtNLM"/>
    </source>
</evidence>
<name>A0A835BSM0_9POAL</name>
<dbReference type="PANTHER" id="PTHR47947">
    <property type="entry name" value="CYTOCHROME P450 82C3-RELATED"/>
    <property type="match status" value="1"/>
</dbReference>
<dbReference type="GO" id="GO:0004497">
    <property type="term" value="F:monooxygenase activity"/>
    <property type="evidence" value="ECO:0007669"/>
    <property type="project" value="UniProtKB-KW"/>
</dbReference>
<dbReference type="InterPro" id="IPR002401">
    <property type="entry name" value="Cyt_P450_E_grp-I"/>
</dbReference>
<keyword evidence="3 8" id="KW-0349">Heme</keyword>
<evidence type="ECO:0000256" key="6">
    <source>
        <dbReference type="ARBA" id="ARBA00023004"/>
    </source>
</evidence>
<dbReference type="PROSITE" id="PS00086">
    <property type="entry name" value="CYTOCHROME_P450"/>
    <property type="match status" value="2"/>
</dbReference>
<evidence type="ECO:0000256" key="3">
    <source>
        <dbReference type="ARBA" id="ARBA00022617"/>
    </source>
</evidence>
<evidence type="ECO:0000256" key="7">
    <source>
        <dbReference type="ARBA" id="ARBA00023033"/>
    </source>
</evidence>
<evidence type="ECO:0000313" key="10">
    <source>
        <dbReference type="EMBL" id="KAF8709843.1"/>
    </source>
</evidence>
<evidence type="ECO:0000256" key="4">
    <source>
        <dbReference type="ARBA" id="ARBA00022723"/>
    </source>
</evidence>
<dbReference type="FunFam" id="1.10.630.10:FF:000104">
    <property type="entry name" value="Cytochrome P450 family 81 subfamily D polypeptide 8"/>
    <property type="match status" value="2"/>
</dbReference>
<evidence type="ECO:0000256" key="2">
    <source>
        <dbReference type="ARBA" id="ARBA00010617"/>
    </source>
</evidence>
<keyword evidence="11" id="KW-1185">Reference proteome</keyword>
<reference evidence="10" key="1">
    <citation type="submission" date="2020-07" db="EMBL/GenBank/DDBJ databases">
        <title>Genome sequence and genetic diversity analysis of an under-domesticated orphan crop, white fonio (Digitaria exilis).</title>
        <authorList>
            <person name="Bennetzen J.L."/>
            <person name="Chen S."/>
            <person name="Ma X."/>
            <person name="Wang X."/>
            <person name="Yssel A.E.J."/>
            <person name="Chaluvadi S.R."/>
            <person name="Johnson M."/>
            <person name="Gangashetty P."/>
            <person name="Hamidou F."/>
            <person name="Sanogo M.D."/>
            <person name="Zwaenepoel A."/>
            <person name="Wallace J."/>
            <person name="Van De Peer Y."/>
            <person name="Van Deynze A."/>
        </authorList>
    </citation>
    <scope>NUCLEOTIDE SEQUENCE</scope>
    <source>
        <tissue evidence="10">Leaves</tissue>
    </source>
</reference>
<accession>A0A835BSM0</accession>
<dbReference type="Pfam" id="PF00067">
    <property type="entry name" value="p450"/>
    <property type="match status" value="2"/>
</dbReference>
<dbReference type="PRINTS" id="PR00463">
    <property type="entry name" value="EP450I"/>
</dbReference>
<comment type="caution">
    <text evidence="10">The sequence shown here is derived from an EMBL/GenBank/DDBJ whole genome shotgun (WGS) entry which is preliminary data.</text>
</comment>
<dbReference type="GO" id="GO:0005506">
    <property type="term" value="F:iron ion binding"/>
    <property type="evidence" value="ECO:0007669"/>
    <property type="project" value="InterPro"/>
</dbReference>
<dbReference type="PANTHER" id="PTHR47947:SF53">
    <property type="entry name" value="CYTOCHROME P450"/>
    <property type="match status" value="1"/>
</dbReference>
<dbReference type="PRINTS" id="PR00385">
    <property type="entry name" value="P450"/>
</dbReference>
<keyword evidence="6 8" id="KW-0408">Iron</keyword>
<dbReference type="InterPro" id="IPR001128">
    <property type="entry name" value="Cyt_P450"/>
</dbReference>
<comment type="similarity">
    <text evidence="2">Belongs to the cytochrome P450 family.</text>
</comment>
<comment type="cofactor">
    <cofactor evidence="1 8">
        <name>heme</name>
        <dbReference type="ChEBI" id="CHEBI:30413"/>
    </cofactor>
</comment>
<dbReference type="Gene3D" id="1.10.630.10">
    <property type="entry name" value="Cytochrome P450"/>
    <property type="match status" value="2"/>
</dbReference>
<organism evidence="10 11">
    <name type="scientific">Digitaria exilis</name>
    <dbReference type="NCBI Taxonomy" id="1010633"/>
    <lineage>
        <taxon>Eukaryota</taxon>
        <taxon>Viridiplantae</taxon>
        <taxon>Streptophyta</taxon>
        <taxon>Embryophyta</taxon>
        <taxon>Tracheophyta</taxon>
        <taxon>Spermatophyta</taxon>
        <taxon>Magnoliopsida</taxon>
        <taxon>Liliopsida</taxon>
        <taxon>Poales</taxon>
        <taxon>Poaceae</taxon>
        <taxon>PACMAD clade</taxon>
        <taxon>Panicoideae</taxon>
        <taxon>Panicodae</taxon>
        <taxon>Paniceae</taxon>
        <taxon>Anthephorinae</taxon>
        <taxon>Digitaria</taxon>
    </lineage>
</organism>
<dbReference type="InterPro" id="IPR050651">
    <property type="entry name" value="Plant_Cytochrome_P450_Monoox"/>
</dbReference>
<feature type="binding site" description="axial binding residue" evidence="8">
    <location>
        <position position="481"/>
    </location>
    <ligand>
        <name>heme</name>
        <dbReference type="ChEBI" id="CHEBI:30413"/>
    </ligand>
    <ligandPart>
        <name>Fe</name>
        <dbReference type="ChEBI" id="CHEBI:18248"/>
    </ligandPart>
</feature>
<sequence length="1132" mass="124765">MNHPALPLARHTRHESSDPLPAPKNMEPGYVAILSLLFLFSLYRLLGGHHGKINGENKNKQRLPPSPPAIPVLGHLHLLGKPMHATLARLAARYGPVFSLRLGSREAMVVSSADLARECFTEHDVTFANRPRFPSSLMLISYDGTTLPTCRYGHQWRNLRRVATVQLLSAHRVSCMSPVISGEVRAMVRRMYRSAAVATGGAARVELKRRLFEVSLSALMETIARTKTSRAEADADTDMSPEAQEFKKAVDEFIPLASAGNISDLLPVLKWLDVFGARKKIMAGVRRRDAFLRRLIDAERRRSLDDGGGEDDKKSMISVLLSLQKSEPEVYTEAVIMALCSSMFTAGTETTATTAEWAMSLLLNHPEVLKKSQAEIDATVGTSRLLAADDVPRLGYLHCIISETLRLYPVVPLLLPHESSADCKVGGYDVPRGTMLLVNVYAIHRDPATWPDADAFRPERFDDGGAQGRLLMPFGMGRRKCPGETLALRTLGLVLGTLIQCFEWDIVDGGDESRTLDRAGANHLKHDAPAISAPPPPHCPASPSSFTSPTQPESMEPAAYVAILFLSFLFLFSLHRLVGRRHRKINDTKTTQRRLPPSPPAIPFLGHLHLLGRKPIHATLARLAERHGPVFSLRLGSRHAVVVSSADLARECFTEHDVCFANRPRFPTLELVSLGGATLPMCSYGPYWRNLRRVATVHLLSAHRVSSMLPVISGEVRAMVRRMYRSAAAAPGGAARVELKRRLFEVSLSALMETIARRKTSRGVGEADADGTDMSPEAQELMKALDVFIPLLSAANKWDYLPVLRWLDVFGVRRKIMDAVSARDAFLRRLIDAERRRLVDEDDDDDGGDGEKKSMIGVLLSLQKSEPEVYTDTTIMALCSSMFSGGAETTATTSEWAMSLLLNNPDVLTKAQAEIDATVGTSRLLAADDVPRLAYLHRVVTETLRLYPVVPTLIPHESASDCEVAGHLVPRGTMLHVNAYAIHRDAAAWHDPDAFRPERFEVEEGGERLLMPFGMGRRKCPGETLAMRTLGLVLGTLIQCFDWGTVAEGVGITLPRAVPLEAMCTPRHGMLRVLEELRGGGRTRTPALARWWLIRAVHCRGAADPPDIRAQDLGIVASLSSLYKLTKSMDYL</sequence>
<evidence type="ECO:0000256" key="9">
    <source>
        <dbReference type="SAM" id="MobiDB-lite"/>
    </source>
</evidence>
<feature type="region of interest" description="Disordered" evidence="9">
    <location>
        <begin position="526"/>
        <end position="552"/>
    </location>
</feature>
<dbReference type="AlphaFoldDB" id="A0A835BSM0"/>
<feature type="region of interest" description="Disordered" evidence="9">
    <location>
        <begin position="1"/>
        <end position="23"/>
    </location>
</feature>
<dbReference type="FunFam" id="1.10.630.10:FF:000126">
    <property type="entry name" value="Predicted protein"/>
    <property type="match status" value="2"/>
</dbReference>
<dbReference type="Proteomes" id="UP000636709">
    <property type="component" value="Unassembled WGS sequence"/>
</dbReference>
<evidence type="ECO:0000256" key="1">
    <source>
        <dbReference type="ARBA" id="ARBA00001971"/>
    </source>
</evidence>
<dbReference type="SUPFAM" id="SSF48264">
    <property type="entry name" value="Cytochrome P450"/>
    <property type="match status" value="2"/>
</dbReference>
<gene>
    <name evidence="10" type="ORF">HU200_029556</name>
</gene>
<keyword evidence="7" id="KW-0503">Monooxygenase</keyword>
<keyword evidence="4 8" id="KW-0479">Metal-binding</keyword>
<dbReference type="InterPro" id="IPR017972">
    <property type="entry name" value="Cyt_P450_CS"/>
</dbReference>
<evidence type="ECO:0000256" key="8">
    <source>
        <dbReference type="PIRSR" id="PIRSR602401-1"/>
    </source>
</evidence>